<accession>A0AAV6WWY2</accession>
<proteinExistence type="predicted"/>
<dbReference type="PANTHER" id="PTHR35546:SF134">
    <property type="entry name" value="F-BOX ASSOCIATED DOMAIN-CONTAINING PROTEIN"/>
    <property type="match status" value="1"/>
</dbReference>
<protein>
    <recommendedName>
        <fullName evidence="3">F-box associated domain-containing protein</fullName>
    </recommendedName>
</protein>
<evidence type="ECO:0000313" key="2">
    <source>
        <dbReference type="Proteomes" id="UP000826271"/>
    </source>
</evidence>
<dbReference type="AlphaFoldDB" id="A0AAV6WWY2"/>
<sequence length="222" mass="25945">MQYRNLMIRRPFCGLCLAFDPMKSPHYKVICFVSKREERLTPFAIDVYESETHKWKHLGQHDIDIMYYWQIHDGVYWNGRMYFIRPGGRNSFCFDVEKLPNYVVQWIDKPPRVCSRNATIKNYAMESNGHLHSMTTSLRPDTKCLSIFELNNMILVALPRPRIVGAWNLEPDQSELYKCLFPSLEIEAKQPAMRSNPINGLIPVKPSARNRKLPPTLPFVSP</sequence>
<dbReference type="PANTHER" id="PTHR35546">
    <property type="entry name" value="F-BOX PROTEIN INTERACTION DOMAIN PROTEIN-RELATED"/>
    <property type="match status" value="1"/>
</dbReference>
<keyword evidence="2" id="KW-1185">Reference proteome</keyword>
<comment type="caution">
    <text evidence="1">The sequence shown here is derived from an EMBL/GenBank/DDBJ whole genome shotgun (WGS) entry which is preliminary data.</text>
</comment>
<name>A0AAV6WWY2_9LAMI</name>
<gene>
    <name evidence="1" type="ORF">BUALT_Bualt12G0055300</name>
</gene>
<organism evidence="1 2">
    <name type="scientific">Buddleja alternifolia</name>
    <dbReference type="NCBI Taxonomy" id="168488"/>
    <lineage>
        <taxon>Eukaryota</taxon>
        <taxon>Viridiplantae</taxon>
        <taxon>Streptophyta</taxon>
        <taxon>Embryophyta</taxon>
        <taxon>Tracheophyta</taxon>
        <taxon>Spermatophyta</taxon>
        <taxon>Magnoliopsida</taxon>
        <taxon>eudicotyledons</taxon>
        <taxon>Gunneridae</taxon>
        <taxon>Pentapetalae</taxon>
        <taxon>asterids</taxon>
        <taxon>lamiids</taxon>
        <taxon>Lamiales</taxon>
        <taxon>Scrophulariaceae</taxon>
        <taxon>Buddlejeae</taxon>
        <taxon>Buddleja</taxon>
    </lineage>
</organism>
<reference evidence="1" key="1">
    <citation type="submission" date="2019-10" db="EMBL/GenBank/DDBJ databases">
        <authorList>
            <person name="Zhang R."/>
            <person name="Pan Y."/>
            <person name="Wang J."/>
            <person name="Ma R."/>
            <person name="Yu S."/>
        </authorList>
    </citation>
    <scope>NUCLEOTIDE SEQUENCE</scope>
    <source>
        <strain evidence="1">LA-IB0</strain>
        <tissue evidence="1">Leaf</tissue>
    </source>
</reference>
<evidence type="ECO:0000313" key="1">
    <source>
        <dbReference type="EMBL" id="KAG8372334.1"/>
    </source>
</evidence>
<dbReference type="EMBL" id="WHWC01000012">
    <property type="protein sequence ID" value="KAG8372334.1"/>
    <property type="molecule type" value="Genomic_DNA"/>
</dbReference>
<dbReference type="Proteomes" id="UP000826271">
    <property type="component" value="Unassembled WGS sequence"/>
</dbReference>
<evidence type="ECO:0008006" key="3">
    <source>
        <dbReference type="Google" id="ProtNLM"/>
    </source>
</evidence>
<dbReference type="InterPro" id="IPR055290">
    <property type="entry name" value="At3g26010-like"/>
</dbReference>